<feature type="binding site" evidence="10">
    <location>
        <position position="199"/>
    </location>
    <ligand>
        <name>Zn(2+)</name>
        <dbReference type="ChEBI" id="CHEBI:29105"/>
        <label>1</label>
    </ligand>
</feature>
<dbReference type="Pfam" id="PF07687">
    <property type="entry name" value="M20_dimer"/>
    <property type="match status" value="1"/>
</dbReference>
<evidence type="ECO:0000256" key="9">
    <source>
        <dbReference type="PIRSR" id="PIRSR036696-1"/>
    </source>
</evidence>
<feature type="binding site" evidence="10">
    <location>
        <position position="134"/>
    </location>
    <ligand>
        <name>Zn(2+)</name>
        <dbReference type="ChEBI" id="CHEBI:29105"/>
        <label>2</label>
    </ligand>
</feature>
<keyword evidence="7 10" id="KW-0862">Zinc</keyword>
<dbReference type="GO" id="GO:0004046">
    <property type="term" value="F:aminoacylase activity"/>
    <property type="evidence" value="ECO:0007669"/>
    <property type="project" value="UniProtKB-EC"/>
</dbReference>
<dbReference type="InterPro" id="IPR001261">
    <property type="entry name" value="ArgE/DapE_CS"/>
</dbReference>
<feature type="binding site" evidence="10">
    <location>
        <position position="430"/>
    </location>
    <ligand>
        <name>Zn(2+)</name>
        <dbReference type="ChEBI" id="CHEBI:29105"/>
        <label>2</label>
    </ligand>
</feature>
<dbReference type="AlphaFoldDB" id="A0A9W7F5H3"/>
<feature type="active site" description="Proton acceptor" evidence="9">
    <location>
        <position position="168"/>
    </location>
</feature>
<feature type="binding site" evidence="10">
    <location>
        <position position="134"/>
    </location>
    <ligand>
        <name>Zn(2+)</name>
        <dbReference type="ChEBI" id="CHEBI:29105"/>
        <label>1</label>
    </ligand>
</feature>
<dbReference type="SUPFAM" id="SSF55031">
    <property type="entry name" value="Bacterial exopeptidase dimerisation domain"/>
    <property type="match status" value="1"/>
</dbReference>
<dbReference type="GO" id="GO:0046872">
    <property type="term" value="F:metal ion binding"/>
    <property type="evidence" value="ECO:0007669"/>
    <property type="project" value="UniProtKB-KW"/>
</dbReference>
<evidence type="ECO:0000256" key="7">
    <source>
        <dbReference type="ARBA" id="ARBA00022833"/>
    </source>
</evidence>
<evidence type="ECO:0000313" key="12">
    <source>
        <dbReference type="EMBL" id="GMI01579.1"/>
    </source>
</evidence>
<dbReference type="InterPro" id="IPR010159">
    <property type="entry name" value="N-acyl_aa_amidohydrolase"/>
</dbReference>
<dbReference type="PANTHER" id="PTHR45892:SF1">
    <property type="entry name" value="AMINOACYLASE-1"/>
    <property type="match status" value="1"/>
</dbReference>
<dbReference type="SUPFAM" id="SSF53187">
    <property type="entry name" value="Zn-dependent exopeptidases"/>
    <property type="match status" value="1"/>
</dbReference>
<evidence type="ECO:0000256" key="4">
    <source>
        <dbReference type="ARBA" id="ARBA00022490"/>
    </source>
</evidence>
<sequence length="460" mass="50487">MDTINDTVNNTVEEDPSITLLQDLIKFSTVSATGPSTGTYTSCASYIKNYLTSNALNNIKTLCSSPQSSCFTLGDPTSPVVVLNWIGSSPTLPCILLNCHYDVVPPGDIKQWTSALPFSGLKKDGRIYGRGAQDMKCVVAQYMSCLTKLSESGITMKRTVVFTAVPDEEIGGAGMADFLASDFYKGVEGRGGIGLALDEGLASEDDTYSVFYGERLPWWIKVTSKGATGHGSRFIEPTAMEQIIDVSRKALDFRKQQKDILHGLDCHAGCDHAVVAKRRREKKTMGDVTSLNITAIHAGVDNGDGTYAYNVIPPEAKATFDIRISPHVDPEDIRAMINGWCQECSKGDGEVGGLEWDFIGHGNDFKTHYTTETDVEVNPYYRAFLEGVKLSGIECRPEVFPAATDSRFLRKLGIRALGFSPMRNSEILLHEYNENIKVDVFLEGVEVYMKLIPHLANCEV</sequence>
<feature type="binding site" evidence="10">
    <location>
        <position position="100"/>
    </location>
    <ligand>
        <name>Zn(2+)</name>
        <dbReference type="ChEBI" id="CHEBI:29105"/>
        <label>1</label>
    </ligand>
</feature>
<comment type="subcellular location">
    <subcellularLocation>
        <location evidence="1">Cytoplasm</location>
    </subcellularLocation>
</comment>
<evidence type="ECO:0000256" key="3">
    <source>
        <dbReference type="ARBA" id="ARBA00011913"/>
    </source>
</evidence>
<dbReference type="InterPro" id="IPR036264">
    <property type="entry name" value="Bact_exopeptidase_dim_dom"/>
</dbReference>
<gene>
    <name evidence="12" type="ORF">TrVE_jg9805</name>
</gene>
<comment type="caution">
    <text evidence="12">The sequence shown here is derived from an EMBL/GenBank/DDBJ whole genome shotgun (WGS) entry which is preliminary data.</text>
</comment>
<proteinExistence type="inferred from homology"/>
<evidence type="ECO:0000256" key="5">
    <source>
        <dbReference type="ARBA" id="ARBA00022723"/>
    </source>
</evidence>
<keyword evidence="6" id="KW-0378">Hydrolase</keyword>
<evidence type="ECO:0000256" key="8">
    <source>
        <dbReference type="ARBA" id="ARBA00029656"/>
    </source>
</evidence>
<evidence type="ECO:0000256" key="1">
    <source>
        <dbReference type="ARBA" id="ARBA00004496"/>
    </source>
</evidence>
<comment type="cofactor">
    <cofactor evidence="10">
        <name>Zn(2+)</name>
        <dbReference type="ChEBI" id="CHEBI:29105"/>
    </cofactor>
    <text evidence="10">Binds 2 Zn(2+) ions per subunit.</text>
</comment>
<dbReference type="Pfam" id="PF01546">
    <property type="entry name" value="Peptidase_M20"/>
    <property type="match status" value="1"/>
</dbReference>
<feature type="domain" description="Peptidase M20 dimerisation" evidence="11">
    <location>
        <begin position="217"/>
        <end position="343"/>
    </location>
</feature>
<evidence type="ECO:0000256" key="6">
    <source>
        <dbReference type="ARBA" id="ARBA00022801"/>
    </source>
</evidence>
<name>A0A9W7F5H3_9STRA</name>
<dbReference type="NCBIfam" id="TIGR01880">
    <property type="entry name" value="Ac-peptdase-euk"/>
    <property type="match status" value="1"/>
</dbReference>
<dbReference type="Proteomes" id="UP001165160">
    <property type="component" value="Unassembled WGS sequence"/>
</dbReference>
<organism evidence="12 13">
    <name type="scientific">Triparma verrucosa</name>
    <dbReference type="NCBI Taxonomy" id="1606542"/>
    <lineage>
        <taxon>Eukaryota</taxon>
        <taxon>Sar</taxon>
        <taxon>Stramenopiles</taxon>
        <taxon>Ochrophyta</taxon>
        <taxon>Bolidophyceae</taxon>
        <taxon>Parmales</taxon>
        <taxon>Triparmaceae</taxon>
        <taxon>Triparma</taxon>
    </lineage>
</organism>
<evidence type="ECO:0000259" key="11">
    <source>
        <dbReference type="Pfam" id="PF07687"/>
    </source>
</evidence>
<dbReference type="EMBL" id="BRXX01000269">
    <property type="protein sequence ID" value="GMI01579.1"/>
    <property type="molecule type" value="Genomic_DNA"/>
</dbReference>
<keyword evidence="13" id="KW-1185">Reference proteome</keyword>
<dbReference type="InterPro" id="IPR002933">
    <property type="entry name" value="Peptidase_M20"/>
</dbReference>
<dbReference type="PIRSF" id="PIRSF036696">
    <property type="entry name" value="ACY-1"/>
    <property type="match status" value="1"/>
</dbReference>
<dbReference type="Gene3D" id="3.30.70.360">
    <property type="match status" value="1"/>
</dbReference>
<keyword evidence="4" id="KW-0963">Cytoplasm</keyword>
<dbReference type="PROSITE" id="PS00759">
    <property type="entry name" value="ARGE_DAPE_CPG2_2"/>
    <property type="match status" value="1"/>
</dbReference>
<dbReference type="GO" id="GO:0006520">
    <property type="term" value="P:amino acid metabolic process"/>
    <property type="evidence" value="ECO:0007669"/>
    <property type="project" value="InterPro"/>
</dbReference>
<evidence type="ECO:0000256" key="2">
    <source>
        <dbReference type="ARBA" id="ARBA00006247"/>
    </source>
</evidence>
<dbReference type="InterPro" id="IPR011650">
    <property type="entry name" value="Peptidase_M20_dimer"/>
</dbReference>
<dbReference type="Gene3D" id="1.10.150.900">
    <property type="match status" value="1"/>
</dbReference>
<comment type="similarity">
    <text evidence="2">Belongs to the peptidase M20A family.</text>
</comment>
<evidence type="ECO:0000313" key="13">
    <source>
        <dbReference type="Proteomes" id="UP001165160"/>
    </source>
</evidence>
<feature type="active site" evidence="9">
    <location>
        <position position="102"/>
    </location>
</feature>
<feature type="binding site" evidence="10">
    <location>
        <position position="169"/>
    </location>
    <ligand>
        <name>Zn(2+)</name>
        <dbReference type="ChEBI" id="CHEBI:29105"/>
        <label>2</label>
    </ligand>
</feature>
<dbReference type="GO" id="GO:0005737">
    <property type="term" value="C:cytoplasm"/>
    <property type="evidence" value="ECO:0007669"/>
    <property type="project" value="UniProtKB-SubCell"/>
</dbReference>
<protein>
    <recommendedName>
        <fullName evidence="3">N-acyl-aliphatic-L-amino acid amidohydrolase</fullName>
        <ecNumber evidence="3">3.5.1.14</ecNumber>
    </recommendedName>
    <alternativeName>
        <fullName evidence="8">N-acyl-L-amino-acid amidohydrolase</fullName>
    </alternativeName>
</protein>
<dbReference type="EC" id="3.5.1.14" evidence="3"/>
<dbReference type="PANTHER" id="PTHR45892">
    <property type="entry name" value="AMINOACYLASE-1"/>
    <property type="match status" value="1"/>
</dbReference>
<keyword evidence="5 10" id="KW-0479">Metal-binding</keyword>
<reference evidence="13" key="1">
    <citation type="journal article" date="2023" name="Commun. Biol.">
        <title>Genome analysis of Parmales, the sister group of diatoms, reveals the evolutionary specialization of diatoms from phago-mixotrophs to photoautotrophs.</title>
        <authorList>
            <person name="Ban H."/>
            <person name="Sato S."/>
            <person name="Yoshikawa S."/>
            <person name="Yamada K."/>
            <person name="Nakamura Y."/>
            <person name="Ichinomiya M."/>
            <person name="Sato N."/>
            <person name="Blanc-Mathieu R."/>
            <person name="Endo H."/>
            <person name="Kuwata A."/>
            <person name="Ogata H."/>
        </authorList>
    </citation>
    <scope>NUCLEOTIDE SEQUENCE [LARGE SCALE GENOMIC DNA]</scope>
    <source>
        <strain evidence="13">NIES 3699</strain>
    </source>
</reference>
<accession>A0A9W7F5H3</accession>
<evidence type="ECO:0000256" key="10">
    <source>
        <dbReference type="PIRSR" id="PIRSR036696-2"/>
    </source>
</evidence>
<dbReference type="Gene3D" id="3.40.630.10">
    <property type="entry name" value="Zn peptidases"/>
    <property type="match status" value="1"/>
</dbReference>
<dbReference type="InterPro" id="IPR052083">
    <property type="entry name" value="Aminoacylase-1_M20A"/>
</dbReference>